<dbReference type="OrthoDB" id="262886at2157"/>
<dbReference type="STRING" id="1095778.SAMN04489842_4049"/>
<keyword evidence="2" id="KW-1185">Reference proteome</keyword>
<dbReference type="EMBL" id="FNLC01000007">
    <property type="protein sequence ID" value="SDR44090.1"/>
    <property type="molecule type" value="Genomic_DNA"/>
</dbReference>
<name>A0A1H1J2S8_NATTX</name>
<dbReference type="Proteomes" id="UP000198848">
    <property type="component" value="Unassembled WGS sequence"/>
</dbReference>
<evidence type="ECO:0000313" key="1">
    <source>
        <dbReference type="EMBL" id="SDR44090.1"/>
    </source>
</evidence>
<reference evidence="2" key="1">
    <citation type="submission" date="2016-10" db="EMBL/GenBank/DDBJ databases">
        <authorList>
            <person name="Varghese N."/>
            <person name="Submissions S."/>
        </authorList>
    </citation>
    <scope>NUCLEOTIDE SEQUENCE [LARGE SCALE GENOMIC DNA]</scope>
    <source>
        <strain evidence="2">DSM 24767</strain>
    </source>
</reference>
<accession>A0A1H1J2S8</accession>
<dbReference type="RefSeq" id="WP_090385960.1">
    <property type="nucleotide sequence ID" value="NZ_FNLC01000007.1"/>
</dbReference>
<gene>
    <name evidence="1" type="ORF">SAMN04489842_4049</name>
</gene>
<proteinExistence type="predicted"/>
<dbReference type="AlphaFoldDB" id="A0A1H1J2S8"/>
<organism evidence="1 2">
    <name type="scientific">Natronobacterium texcoconense</name>
    <dbReference type="NCBI Taxonomy" id="1095778"/>
    <lineage>
        <taxon>Archaea</taxon>
        <taxon>Methanobacteriati</taxon>
        <taxon>Methanobacteriota</taxon>
        <taxon>Stenosarchaea group</taxon>
        <taxon>Halobacteria</taxon>
        <taxon>Halobacteriales</taxon>
        <taxon>Natrialbaceae</taxon>
        <taxon>Natronobacterium</taxon>
    </lineage>
</organism>
<evidence type="ECO:0000313" key="2">
    <source>
        <dbReference type="Proteomes" id="UP000198848"/>
    </source>
</evidence>
<sequence>MTLLPVDTDVLEDVCRDIAQDNYGFIYVSDQKGEIKSAYESADVGLTNAKSLSASDMRKALTEMAADEFIDLEQLRDGVFYVDPFGVKGNMNITRELTNLFGQRLVVTGETLRSRFSLAIDDIEFFADELADRDYVRRITAGKRDYYTIGPQLKEHADDVGLDSRLEREASNGKIAHSDLERVIDVDATSDVIRYLDREGYIVDLDGEYLVQEAIDEYGRYLTEEIDEAIEAEFEESSYVLRTDEFEQVVENEIDVRFDVLSKARSVRREILEETRSTLVERLGLDEGREMIEMVDPFEDVVEDHARRILTDMKAEQDQLPGTLPEWVELAEEHFEELQVSNAEPVNEHVRDAVRSRYRSLVNDEEFGGMAE</sequence>
<protein>
    <submittedName>
        <fullName evidence="1">Uncharacterized protein</fullName>
    </submittedName>
</protein>